<feature type="transmembrane region" description="Helical" evidence="9">
    <location>
        <begin position="44"/>
        <end position="71"/>
    </location>
</feature>
<dbReference type="InterPro" id="IPR050482">
    <property type="entry name" value="Sensor_HK_TwoCompSys"/>
</dbReference>
<evidence type="ECO:0000256" key="5">
    <source>
        <dbReference type="ARBA" id="ARBA00022741"/>
    </source>
</evidence>
<dbReference type="Pfam" id="PF07730">
    <property type="entry name" value="HisKA_3"/>
    <property type="match status" value="1"/>
</dbReference>
<feature type="transmembrane region" description="Helical" evidence="9">
    <location>
        <begin position="83"/>
        <end position="100"/>
    </location>
</feature>
<keyword evidence="3" id="KW-0597">Phosphoprotein</keyword>
<evidence type="ECO:0000256" key="7">
    <source>
        <dbReference type="ARBA" id="ARBA00022840"/>
    </source>
</evidence>
<dbReference type="InterPro" id="IPR003594">
    <property type="entry name" value="HATPase_dom"/>
</dbReference>
<comment type="catalytic activity">
    <reaction evidence="1">
        <text>ATP + protein L-histidine = ADP + protein N-phospho-L-histidine.</text>
        <dbReference type="EC" id="2.7.13.3"/>
    </reaction>
</comment>
<evidence type="ECO:0000313" key="13">
    <source>
        <dbReference type="Proteomes" id="UP000505377"/>
    </source>
</evidence>
<dbReference type="PANTHER" id="PTHR24421">
    <property type="entry name" value="NITRATE/NITRITE SENSOR PROTEIN NARX-RELATED"/>
    <property type="match status" value="1"/>
</dbReference>
<gene>
    <name evidence="12" type="ORF">HOP40_27545</name>
</gene>
<dbReference type="GO" id="GO:0000155">
    <property type="term" value="F:phosphorelay sensor kinase activity"/>
    <property type="evidence" value="ECO:0007669"/>
    <property type="project" value="InterPro"/>
</dbReference>
<keyword evidence="9" id="KW-0472">Membrane</keyword>
<organism evidence="12 13">
    <name type="scientific">Pseudonocardia broussonetiae</name>
    <dbReference type="NCBI Taxonomy" id="2736640"/>
    <lineage>
        <taxon>Bacteria</taxon>
        <taxon>Bacillati</taxon>
        <taxon>Actinomycetota</taxon>
        <taxon>Actinomycetes</taxon>
        <taxon>Pseudonocardiales</taxon>
        <taxon>Pseudonocardiaceae</taxon>
        <taxon>Pseudonocardia</taxon>
    </lineage>
</organism>
<keyword evidence="4" id="KW-0808">Transferase</keyword>
<keyword evidence="6 12" id="KW-0418">Kinase</keyword>
<reference evidence="12 13" key="1">
    <citation type="submission" date="2020-05" db="EMBL/GenBank/DDBJ databases">
        <authorList>
            <person name="Mo P."/>
        </authorList>
    </citation>
    <scope>NUCLEOTIDE SEQUENCE [LARGE SCALE GENOMIC DNA]</scope>
    <source>
        <strain evidence="12 13">Gen01</strain>
    </source>
</reference>
<evidence type="ECO:0000256" key="3">
    <source>
        <dbReference type="ARBA" id="ARBA00022553"/>
    </source>
</evidence>
<evidence type="ECO:0000259" key="10">
    <source>
        <dbReference type="Pfam" id="PF02518"/>
    </source>
</evidence>
<dbReference type="RefSeq" id="WP_172164002.1">
    <property type="nucleotide sequence ID" value="NZ_CP053564.1"/>
</dbReference>
<feature type="domain" description="Signal transduction histidine kinase subgroup 3 dimerisation and phosphoacceptor" evidence="11">
    <location>
        <begin position="162"/>
        <end position="220"/>
    </location>
</feature>
<feature type="transmembrane region" description="Helical" evidence="9">
    <location>
        <begin position="112"/>
        <end position="130"/>
    </location>
</feature>
<dbReference type="EMBL" id="CP053564">
    <property type="protein sequence ID" value="QJY49063.1"/>
    <property type="molecule type" value="Genomic_DNA"/>
</dbReference>
<name>A0A6M6JPA5_9PSEU</name>
<dbReference type="AlphaFoldDB" id="A0A6M6JPA5"/>
<dbReference type="Gene3D" id="3.30.565.10">
    <property type="entry name" value="Histidine kinase-like ATPase, C-terminal domain"/>
    <property type="match status" value="1"/>
</dbReference>
<keyword evidence="13" id="KW-1185">Reference proteome</keyword>
<dbReference type="KEGG" id="pbro:HOP40_27545"/>
<evidence type="ECO:0000256" key="2">
    <source>
        <dbReference type="ARBA" id="ARBA00012438"/>
    </source>
</evidence>
<keyword evidence="5" id="KW-0547">Nucleotide-binding</keyword>
<keyword evidence="7" id="KW-0067">ATP-binding</keyword>
<evidence type="ECO:0000256" key="8">
    <source>
        <dbReference type="ARBA" id="ARBA00023012"/>
    </source>
</evidence>
<keyword evidence="9" id="KW-1133">Transmembrane helix</keyword>
<sequence>MRRAAVEACVVLVTALATVLGEPAFAWSLPAALLGCLLLPLRRVWPPLAVLGVLPGLAGGLGWPAATVALYRLGRHSRSVPRLLAWLALPVVAAVAPVLAAQDLRWNQGLLAAGYVVVNAAAATVVGMLVGTRARLVESMAELDHVREAALAARADAARAEERARIGREIHDAVGHHITLIAVGAAALAASTEDERTRAAAEDLRVLAKRSLGEVRSALGLAGGAVPRPRGHDGVAALVAQWRAAGMAVDLDDDGGAAGVDAAVGRAAYRVVQESLTNAARHAPGATVRVRVARADGELTVRVENTATVGPRDVVGRGGAGLVGLAERVGRAGGRLTAGPRPDGGFRVAAAFPLGVAAPVCPTPG</sequence>
<feature type="domain" description="Histidine kinase/HSP90-like ATPase" evidence="10">
    <location>
        <begin position="266"/>
        <end position="354"/>
    </location>
</feature>
<dbReference type="InterPro" id="IPR011712">
    <property type="entry name" value="Sig_transdc_His_kin_sub3_dim/P"/>
</dbReference>
<dbReference type="GO" id="GO:0046983">
    <property type="term" value="F:protein dimerization activity"/>
    <property type="evidence" value="ECO:0007669"/>
    <property type="project" value="InterPro"/>
</dbReference>
<evidence type="ECO:0000256" key="6">
    <source>
        <dbReference type="ARBA" id="ARBA00022777"/>
    </source>
</evidence>
<evidence type="ECO:0000256" key="1">
    <source>
        <dbReference type="ARBA" id="ARBA00000085"/>
    </source>
</evidence>
<dbReference type="PANTHER" id="PTHR24421:SF10">
    <property type="entry name" value="NITRATE_NITRITE SENSOR PROTEIN NARQ"/>
    <property type="match status" value="1"/>
</dbReference>
<dbReference type="Proteomes" id="UP000505377">
    <property type="component" value="Chromosome"/>
</dbReference>
<keyword evidence="8" id="KW-0902">Two-component regulatory system</keyword>
<accession>A0A6M6JPA5</accession>
<dbReference type="EC" id="2.7.13.3" evidence="2"/>
<dbReference type="CDD" id="cd16917">
    <property type="entry name" value="HATPase_UhpB-NarQ-NarX-like"/>
    <property type="match status" value="1"/>
</dbReference>
<evidence type="ECO:0000259" key="11">
    <source>
        <dbReference type="Pfam" id="PF07730"/>
    </source>
</evidence>
<dbReference type="GO" id="GO:0005524">
    <property type="term" value="F:ATP binding"/>
    <property type="evidence" value="ECO:0007669"/>
    <property type="project" value="UniProtKB-KW"/>
</dbReference>
<proteinExistence type="predicted"/>
<dbReference type="SUPFAM" id="SSF55874">
    <property type="entry name" value="ATPase domain of HSP90 chaperone/DNA topoisomerase II/histidine kinase"/>
    <property type="match status" value="1"/>
</dbReference>
<dbReference type="Pfam" id="PF02518">
    <property type="entry name" value="HATPase_c"/>
    <property type="match status" value="1"/>
</dbReference>
<evidence type="ECO:0000256" key="9">
    <source>
        <dbReference type="SAM" id="Phobius"/>
    </source>
</evidence>
<protein>
    <recommendedName>
        <fullName evidence="2">histidine kinase</fullName>
        <ecNumber evidence="2">2.7.13.3</ecNumber>
    </recommendedName>
</protein>
<dbReference type="Gene3D" id="1.20.5.1930">
    <property type="match status" value="1"/>
</dbReference>
<keyword evidence="9" id="KW-0812">Transmembrane</keyword>
<evidence type="ECO:0000313" key="12">
    <source>
        <dbReference type="EMBL" id="QJY49063.1"/>
    </source>
</evidence>
<dbReference type="InterPro" id="IPR036890">
    <property type="entry name" value="HATPase_C_sf"/>
</dbReference>
<dbReference type="GO" id="GO:0016020">
    <property type="term" value="C:membrane"/>
    <property type="evidence" value="ECO:0007669"/>
    <property type="project" value="InterPro"/>
</dbReference>
<evidence type="ECO:0000256" key="4">
    <source>
        <dbReference type="ARBA" id="ARBA00022679"/>
    </source>
</evidence>